<keyword evidence="10" id="KW-1185">Reference proteome</keyword>
<evidence type="ECO:0000313" key="10">
    <source>
        <dbReference type="Proteomes" id="UP001408789"/>
    </source>
</evidence>
<keyword evidence="2" id="KW-0479">Metal-binding</keyword>
<gene>
    <name evidence="9" type="ORF">SSX86_014775</name>
</gene>
<evidence type="ECO:0000256" key="4">
    <source>
        <dbReference type="ARBA" id="ARBA00022833"/>
    </source>
</evidence>
<evidence type="ECO:0000259" key="8">
    <source>
        <dbReference type="PROSITE" id="PS50808"/>
    </source>
</evidence>
<evidence type="ECO:0000256" key="5">
    <source>
        <dbReference type="ARBA" id="ARBA00023242"/>
    </source>
</evidence>
<dbReference type="Gene3D" id="3.30.160.60">
    <property type="entry name" value="Classic Zinc Finger"/>
    <property type="match status" value="1"/>
</dbReference>
<dbReference type="PROSITE" id="PS50808">
    <property type="entry name" value="ZF_BED"/>
    <property type="match status" value="1"/>
</dbReference>
<organism evidence="9 10">
    <name type="scientific">Deinandra increscens subsp. villosa</name>
    <dbReference type="NCBI Taxonomy" id="3103831"/>
    <lineage>
        <taxon>Eukaryota</taxon>
        <taxon>Viridiplantae</taxon>
        <taxon>Streptophyta</taxon>
        <taxon>Embryophyta</taxon>
        <taxon>Tracheophyta</taxon>
        <taxon>Spermatophyta</taxon>
        <taxon>Magnoliopsida</taxon>
        <taxon>eudicotyledons</taxon>
        <taxon>Gunneridae</taxon>
        <taxon>Pentapetalae</taxon>
        <taxon>asterids</taxon>
        <taxon>campanulids</taxon>
        <taxon>Asterales</taxon>
        <taxon>Asteraceae</taxon>
        <taxon>Asteroideae</taxon>
        <taxon>Heliantheae alliance</taxon>
        <taxon>Madieae</taxon>
        <taxon>Madiinae</taxon>
        <taxon>Deinandra</taxon>
    </lineage>
</organism>
<evidence type="ECO:0000256" key="1">
    <source>
        <dbReference type="ARBA" id="ARBA00004123"/>
    </source>
</evidence>
<evidence type="ECO:0000313" key="9">
    <source>
        <dbReference type="EMBL" id="KAK9067446.1"/>
    </source>
</evidence>
<feature type="compositionally biased region" description="Polar residues" evidence="7">
    <location>
        <begin position="260"/>
        <end position="269"/>
    </location>
</feature>
<dbReference type="EMBL" id="JBCNJP010000015">
    <property type="protein sequence ID" value="KAK9067446.1"/>
    <property type="molecule type" value="Genomic_DNA"/>
</dbReference>
<dbReference type="AlphaFoldDB" id="A0AAP0D466"/>
<evidence type="ECO:0000256" key="2">
    <source>
        <dbReference type="ARBA" id="ARBA00022723"/>
    </source>
</evidence>
<comment type="caution">
    <text evidence="9">The sequence shown here is derived from an EMBL/GenBank/DDBJ whole genome shotgun (WGS) entry which is preliminary data.</text>
</comment>
<dbReference type="Proteomes" id="UP001408789">
    <property type="component" value="Unassembled WGS sequence"/>
</dbReference>
<keyword evidence="4" id="KW-0862">Zinc</keyword>
<evidence type="ECO:0000256" key="3">
    <source>
        <dbReference type="ARBA" id="ARBA00022771"/>
    </source>
</evidence>
<dbReference type="PANTHER" id="PTHR23215">
    <property type="entry name" value="ZINC FINGER PROTEIN 207"/>
    <property type="match status" value="1"/>
</dbReference>
<comment type="subcellular location">
    <subcellularLocation>
        <location evidence="1">Nucleus</location>
    </subcellularLocation>
</comment>
<keyword evidence="5" id="KW-0539">Nucleus</keyword>
<dbReference type="PANTHER" id="PTHR23215:SF0">
    <property type="entry name" value="BUB3-INTERACTING AND GLEBS MOTIF-CONTAINING PROTEIN ZNF207"/>
    <property type="match status" value="1"/>
</dbReference>
<proteinExistence type="predicted"/>
<dbReference type="SMART" id="SM00355">
    <property type="entry name" value="ZnF_C2H2"/>
    <property type="match status" value="2"/>
</dbReference>
<dbReference type="GO" id="GO:0003677">
    <property type="term" value="F:DNA binding"/>
    <property type="evidence" value="ECO:0007669"/>
    <property type="project" value="InterPro"/>
</dbReference>
<protein>
    <recommendedName>
        <fullName evidence="8">BED-type domain-containing protein</fullName>
    </recommendedName>
</protein>
<name>A0AAP0D466_9ASTR</name>
<dbReference type="GO" id="GO:0008270">
    <property type="term" value="F:zinc ion binding"/>
    <property type="evidence" value="ECO:0007669"/>
    <property type="project" value="UniProtKB-KW"/>
</dbReference>
<feature type="domain" description="BED-type" evidence="8">
    <location>
        <begin position="7"/>
        <end position="66"/>
    </location>
</feature>
<dbReference type="GO" id="GO:0006355">
    <property type="term" value="P:regulation of DNA-templated transcription"/>
    <property type="evidence" value="ECO:0007669"/>
    <property type="project" value="TreeGrafter"/>
</dbReference>
<dbReference type="CDD" id="cd20908">
    <property type="entry name" value="SUF4-like"/>
    <property type="match status" value="1"/>
</dbReference>
<feature type="region of interest" description="Disordered" evidence="7">
    <location>
        <begin position="260"/>
        <end position="284"/>
    </location>
</feature>
<accession>A0AAP0D466</accession>
<dbReference type="GO" id="GO:0005634">
    <property type="term" value="C:nucleus"/>
    <property type="evidence" value="ECO:0007669"/>
    <property type="project" value="UniProtKB-SubCell"/>
</dbReference>
<evidence type="ECO:0000256" key="7">
    <source>
        <dbReference type="SAM" id="MobiDB-lite"/>
    </source>
</evidence>
<dbReference type="InterPro" id="IPR003656">
    <property type="entry name" value="Znf_BED"/>
</dbReference>
<sequence>MGKKKKRVSSDVWCYYCDREFDDEKILVQHQKAKHFKCHVCHKKLSTAGGMAIHVLQVHKETVSKVPNAKDGRESTDIEIYGMQGIPPDVLAAHYGEEDNDNPSKVGKLEIPSSQVGMVPGSLGYRPSTMQSIYNPGLAVPRAGWPGPPRPQTWYTQPPVGSVPLTAPLGMVQQPLFPVQGMRPPTAPPGLQTSFPVAPPVSQPLFPVVSSTGMPSQSSPYSAPTSIPLTSPSDLKNATDPRNFNMSSAYLTPGFQGGVPSSHSYASGPNTGGPSIGPPPVIANKAPAIQPATNEVYLVWDDEAMSMEERRMSLPKYQVHDETSQVSRTSYHTLFTPHLLRFSDFGLKYFSTNVKVSDYFCGGPMAFQMSSIDAAIDRRISEGRLAGRMAF</sequence>
<keyword evidence="3 6" id="KW-0863">Zinc-finger</keyword>
<reference evidence="9 10" key="1">
    <citation type="submission" date="2024-04" db="EMBL/GenBank/DDBJ databases">
        <title>The reference genome of an endangered Asteraceae, Deinandra increscens subsp. villosa, native to the Central Coast of California.</title>
        <authorList>
            <person name="Guilliams M."/>
            <person name="Hasenstab-Lehman K."/>
            <person name="Meyer R."/>
            <person name="Mcevoy S."/>
        </authorList>
    </citation>
    <scope>NUCLEOTIDE SEQUENCE [LARGE SCALE GENOMIC DNA]</scope>
    <source>
        <tissue evidence="9">Leaf</tissue>
    </source>
</reference>
<dbReference type="InterPro" id="IPR013087">
    <property type="entry name" value="Znf_C2H2_type"/>
</dbReference>
<dbReference type="PROSITE" id="PS00028">
    <property type="entry name" value="ZINC_FINGER_C2H2_1"/>
    <property type="match status" value="2"/>
</dbReference>
<evidence type="ECO:0000256" key="6">
    <source>
        <dbReference type="PROSITE-ProRule" id="PRU00027"/>
    </source>
</evidence>